<evidence type="ECO:0000313" key="4">
    <source>
        <dbReference type="EMBL" id="MFC6065130.1"/>
    </source>
</evidence>
<sequence>MSGALSEEEALLACAPVPPDGRIAYGDHPDQVVDLYLPPEPPRGPLTVLLHGGFWRVAYDRTHLSPLAAALAREGLPVALAEYRRAGGGGGFPETFNDVTNAVRAAAADAGEHASVIVAGHSAGGHLALWAAARPGPVTAAVAIAPVADLARAHELRLSDGAVAEFLTGVPLPAAAPTGTAERIADGHGDGIAARIAEVDPVRLPPRVPVTVLHGTDDSDVPVDLSRRYVAAHRGTAAPTLHELPGVGHYAAVTPGTAAFEALVAALREASRAAFGTASGQARPEARSPEQSTPDE</sequence>
<keyword evidence="1 4" id="KW-0378">Hydrolase</keyword>
<evidence type="ECO:0000256" key="1">
    <source>
        <dbReference type="ARBA" id="ARBA00022801"/>
    </source>
</evidence>
<dbReference type="SUPFAM" id="SSF53474">
    <property type="entry name" value="alpha/beta-Hydrolases"/>
    <property type="match status" value="1"/>
</dbReference>
<dbReference type="RefSeq" id="WP_063761728.1">
    <property type="nucleotide sequence ID" value="NZ_JBHSPX010000006.1"/>
</dbReference>
<dbReference type="Pfam" id="PF20434">
    <property type="entry name" value="BD-FAE"/>
    <property type="match status" value="1"/>
</dbReference>
<feature type="domain" description="BD-FAE-like" evidence="3">
    <location>
        <begin position="34"/>
        <end position="133"/>
    </location>
</feature>
<dbReference type="InterPro" id="IPR049492">
    <property type="entry name" value="BD-FAE-like_dom"/>
</dbReference>
<dbReference type="PANTHER" id="PTHR48081:SF33">
    <property type="entry name" value="KYNURENINE FORMAMIDASE"/>
    <property type="match status" value="1"/>
</dbReference>
<accession>A0ABW1MMZ6</accession>
<protein>
    <submittedName>
        <fullName evidence="4">Alpha/beta hydrolase family protein</fullName>
        <ecNumber evidence="4">3.4.-.-</ecNumber>
    </submittedName>
</protein>
<dbReference type="EC" id="3.4.-.-" evidence="4"/>
<dbReference type="Gene3D" id="3.40.50.1820">
    <property type="entry name" value="alpha/beta hydrolase"/>
    <property type="match status" value="1"/>
</dbReference>
<comment type="caution">
    <text evidence="4">The sequence shown here is derived from an EMBL/GenBank/DDBJ whole genome shotgun (WGS) entry which is preliminary data.</text>
</comment>
<reference evidence="5" key="1">
    <citation type="journal article" date="2019" name="Int. J. Syst. Evol. Microbiol.">
        <title>The Global Catalogue of Microorganisms (GCM) 10K type strain sequencing project: providing services to taxonomists for standard genome sequencing and annotation.</title>
        <authorList>
            <consortium name="The Broad Institute Genomics Platform"/>
            <consortium name="The Broad Institute Genome Sequencing Center for Infectious Disease"/>
            <person name="Wu L."/>
            <person name="Ma J."/>
        </authorList>
    </citation>
    <scope>NUCLEOTIDE SEQUENCE [LARGE SCALE GENOMIC DNA]</scope>
    <source>
        <strain evidence="5">CGMCC 1.15180</strain>
    </source>
</reference>
<name>A0ABW1MMZ6_9ACTN</name>
<feature type="region of interest" description="Disordered" evidence="2">
    <location>
        <begin position="274"/>
        <end position="296"/>
    </location>
</feature>
<dbReference type="EMBL" id="JBHSPX010000006">
    <property type="protein sequence ID" value="MFC6065130.1"/>
    <property type="molecule type" value="Genomic_DNA"/>
</dbReference>
<dbReference type="PANTHER" id="PTHR48081">
    <property type="entry name" value="AB HYDROLASE SUPERFAMILY PROTEIN C4A8.06C"/>
    <property type="match status" value="1"/>
</dbReference>
<gene>
    <name evidence="4" type="ORF">ACFP4F_21640</name>
</gene>
<keyword evidence="5" id="KW-1185">Reference proteome</keyword>
<dbReference type="Proteomes" id="UP001596139">
    <property type="component" value="Unassembled WGS sequence"/>
</dbReference>
<dbReference type="InterPro" id="IPR029058">
    <property type="entry name" value="AB_hydrolase_fold"/>
</dbReference>
<organism evidence="4 5">
    <name type="scientific">Streptomyces ochraceiscleroticus</name>
    <dbReference type="NCBI Taxonomy" id="47761"/>
    <lineage>
        <taxon>Bacteria</taxon>
        <taxon>Bacillati</taxon>
        <taxon>Actinomycetota</taxon>
        <taxon>Actinomycetes</taxon>
        <taxon>Kitasatosporales</taxon>
        <taxon>Streptomycetaceae</taxon>
        <taxon>Streptomyces</taxon>
    </lineage>
</organism>
<evidence type="ECO:0000259" key="3">
    <source>
        <dbReference type="Pfam" id="PF20434"/>
    </source>
</evidence>
<evidence type="ECO:0000256" key="2">
    <source>
        <dbReference type="SAM" id="MobiDB-lite"/>
    </source>
</evidence>
<proteinExistence type="predicted"/>
<dbReference type="InterPro" id="IPR050300">
    <property type="entry name" value="GDXG_lipolytic_enzyme"/>
</dbReference>
<evidence type="ECO:0000313" key="5">
    <source>
        <dbReference type="Proteomes" id="UP001596139"/>
    </source>
</evidence>
<dbReference type="GO" id="GO:0016787">
    <property type="term" value="F:hydrolase activity"/>
    <property type="evidence" value="ECO:0007669"/>
    <property type="project" value="UniProtKB-KW"/>
</dbReference>